<evidence type="ECO:0000313" key="3">
    <source>
        <dbReference type="Proteomes" id="UP000061569"/>
    </source>
</evidence>
<name>A0A0S2DCM4_LYSEN</name>
<dbReference type="STRING" id="69.GLE_0918"/>
<dbReference type="Proteomes" id="UP000061569">
    <property type="component" value="Chromosome"/>
</dbReference>
<dbReference type="AlphaFoldDB" id="A0A0S2DCM4"/>
<reference evidence="2 3" key="1">
    <citation type="submission" date="2015-11" db="EMBL/GenBank/DDBJ databases">
        <title>Genome sequences of Lysobacter enzymogenes strain C3 and Lysobacter antibioticus ATCC 29479.</title>
        <authorList>
            <person name="Kobayashi D.Y."/>
        </authorList>
    </citation>
    <scope>NUCLEOTIDE SEQUENCE [LARGE SCALE GENOMIC DNA]</scope>
    <source>
        <strain evidence="2 3">C3</strain>
    </source>
</reference>
<sequence length="397" mass="43167">MSMRCVVAVLLSLLVAGCSKPQEPAPAAQGAVPAAPAALAADAPWAPVRFFADGQPESLADWNLLRVAGGRLQLNREVLPYDLNTALFSDYAHKLRTVWMPKGQAANYAADEEFDFPVGTVFSKTFYYPRGEGEAVLRSYDEGPDLRGGGLEMSKVRLIETRLLLRRQDGWVALPYVWNREQTGAKLMRGGELVSLELVAADGGRESADYAVPDQNQCAGCHGTDMKSKALHPIGPKARHLNRDFAYPDDGLQNQIARWTRAGYLQGAPAPQQAPRDANWRDPAAPLDARARAYLDINCGHCHSPKGPGNTSGLWLNAATQEPLRLGRCKLPIAAGHGTGDHRYGVVPGKPDESILVYRMRSGDPSVMMPELGRSVVHEEGVQLIRDWIAAQQGQCG</sequence>
<dbReference type="SUPFAM" id="SSF46626">
    <property type="entry name" value="Cytochrome c"/>
    <property type="match status" value="1"/>
</dbReference>
<dbReference type="GO" id="GO:0020037">
    <property type="term" value="F:heme binding"/>
    <property type="evidence" value="ECO:0007669"/>
    <property type="project" value="InterPro"/>
</dbReference>
<gene>
    <name evidence="2" type="ORF">GLE_0918</name>
</gene>
<dbReference type="NCBIfam" id="TIGR03806">
    <property type="entry name" value="chp_HNE_0200"/>
    <property type="match status" value="1"/>
</dbReference>
<dbReference type="InterPro" id="IPR036909">
    <property type="entry name" value="Cyt_c-like_dom_sf"/>
</dbReference>
<accession>A0A0S2DCM4</accession>
<evidence type="ECO:0000313" key="2">
    <source>
        <dbReference type="EMBL" id="ALN56276.1"/>
    </source>
</evidence>
<organism evidence="2 3">
    <name type="scientific">Lysobacter enzymogenes</name>
    <dbReference type="NCBI Taxonomy" id="69"/>
    <lineage>
        <taxon>Bacteria</taxon>
        <taxon>Pseudomonadati</taxon>
        <taxon>Pseudomonadota</taxon>
        <taxon>Gammaproteobacteria</taxon>
        <taxon>Lysobacterales</taxon>
        <taxon>Lysobacteraceae</taxon>
        <taxon>Lysobacter</taxon>
    </lineage>
</organism>
<keyword evidence="2" id="KW-0449">Lipoprotein</keyword>
<dbReference type="PROSITE" id="PS51257">
    <property type="entry name" value="PROKAR_LIPOPROTEIN"/>
    <property type="match status" value="1"/>
</dbReference>
<evidence type="ECO:0000256" key="1">
    <source>
        <dbReference type="SAM" id="SignalP"/>
    </source>
</evidence>
<protein>
    <submittedName>
        <fullName evidence="2">Lipoprotein</fullName>
    </submittedName>
</protein>
<proteinExistence type="predicted"/>
<keyword evidence="1" id="KW-0732">Signal</keyword>
<dbReference type="GO" id="GO:0009055">
    <property type="term" value="F:electron transfer activity"/>
    <property type="evidence" value="ECO:0007669"/>
    <property type="project" value="InterPro"/>
</dbReference>
<dbReference type="KEGG" id="lez:GLE_0918"/>
<feature type="chain" id="PRO_5006594977" evidence="1">
    <location>
        <begin position="22"/>
        <end position="397"/>
    </location>
</feature>
<dbReference type="InterPro" id="IPR022269">
    <property type="entry name" value="SO_2930-like_C"/>
</dbReference>
<feature type="signal peptide" evidence="1">
    <location>
        <begin position="1"/>
        <end position="21"/>
    </location>
</feature>
<dbReference type="PATRIC" id="fig|69.6.peg.906"/>
<dbReference type="EMBL" id="CP013140">
    <property type="protein sequence ID" value="ALN56276.1"/>
    <property type="molecule type" value="Genomic_DNA"/>
</dbReference>